<proteinExistence type="predicted"/>
<reference evidence="1" key="2">
    <citation type="journal article" name="Front. Microbiol.">
        <title>Degradative Capacity of Two Strains of Rhodonia placenta: From Phenotype to Genotype.</title>
        <authorList>
            <person name="Kolle M."/>
            <person name="Horta M.A.C."/>
            <person name="Nowrousian M."/>
            <person name="Ohm R.A."/>
            <person name="Benz J.P."/>
            <person name="Pilgard A."/>
        </authorList>
    </citation>
    <scope>NUCLEOTIDE SEQUENCE</scope>
    <source>
        <strain evidence="1">FPRL280</strain>
    </source>
</reference>
<dbReference type="Proteomes" id="UP000639403">
    <property type="component" value="Unassembled WGS sequence"/>
</dbReference>
<dbReference type="AlphaFoldDB" id="A0A8H7TX01"/>
<evidence type="ECO:0000313" key="2">
    <source>
        <dbReference type="Proteomes" id="UP000639403"/>
    </source>
</evidence>
<accession>A0A8H7TX01</accession>
<protein>
    <submittedName>
        <fullName evidence="1">Uncharacterized protein</fullName>
    </submittedName>
</protein>
<reference evidence="1" key="1">
    <citation type="submission" date="2020-11" db="EMBL/GenBank/DDBJ databases">
        <authorList>
            <person name="Koelle M."/>
            <person name="Horta M.A.C."/>
            <person name="Nowrousian M."/>
            <person name="Ohm R.A."/>
            <person name="Benz P."/>
            <person name="Pilgard A."/>
        </authorList>
    </citation>
    <scope>NUCLEOTIDE SEQUENCE</scope>
    <source>
        <strain evidence="1">FPRL280</strain>
    </source>
</reference>
<sequence>MSSCCSTSVAHLSASSHGEHLELDLSVDLGGDAAQVLVAEFQGTIPGTVSRTLEQCGEFRGELGELYLCGGGVIEIAEVGFEGREKGRFISKWGLCSLDLNLDGHKLGKDRVAQNEQLQDETVALDDCFSVVLKREEVFQCLLIGRRCWKEHYRWGGMENGPGAEAVVVAVRRADFGGSECASGLAAATTIQALKEARGRCHVQQGL</sequence>
<evidence type="ECO:0000313" key="1">
    <source>
        <dbReference type="EMBL" id="KAF9800262.1"/>
    </source>
</evidence>
<name>A0A8H7TX01_9APHY</name>
<gene>
    <name evidence="1" type="ORF">IEO21_10401</name>
</gene>
<comment type="caution">
    <text evidence="1">The sequence shown here is derived from an EMBL/GenBank/DDBJ whole genome shotgun (WGS) entry which is preliminary data.</text>
</comment>
<dbReference type="EMBL" id="JADOXO010000795">
    <property type="protein sequence ID" value="KAF9800262.1"/>
    <property type="molecule type" value="Genomic_DNA"/>
</dbReference>
<organism evidence="1 2">
    <name type="scientific">Rhodonia placenta</name>
    <dbReference type="NCBI Taxonomy" id="104341"/>
    <lineage>
        <taxon>Eukaryota</taxon>
        <taxon>Fungi</taxon>
        <taxon>Dikarya</taxon>
        <taxon>Basidiomycota</taxon>
        <taxon>Agaricomycotina</taxon>
        <taxon>Agaricomycetes</taxon>
        <taxon>Polyporales</taxon>
        <taxon>Adustoporiaceae</taxon>
        <taxon>Rhodonia</taxon>
    </lineage>
</organism>